<gene>
    <name evidence="1" type="ORF">ACFSQT_17085</name>
</gene>
<keyword evidence="2" id="KW-1185">Reference proteome</keyword>
<dbReference type="EMBL" id="JBHUGY010000027">
    <property type="protein sequence ID" value="MFD2054745.1"/>
    <property type="molecule type" value="Genomic_DNA"/>
</dbReference>
<evidence type="ECO:0000313" key="2">
    <source>
        <dbReference type="Proteomes" id="UP001597349"/>
    </source>
</evidence>
<sequence length="77" mass="8982">MKKAKVDALFEEFRDLLHECPEAERALRDYRALRNGQSMAAARARMREHELRKREEAWNALREQLRASGVSVSDSSH</sequence>
<protein>
    <submittedName>
        <fullName evidence="1">Uncharacterized protein</fullName>
    </submittedName>
</protein>
<comment type="caution">
    <text evidence="1">The sequence shown here is derived from an EMBL/GenBank/DDBJ whole genome shotgun (WGS) entry which is preliminary data.</text>
</comment>
<name>A0ABW4WE37_9HYPH</name>
<organism evidence="1 2">
    <name type="scientific">Mesorhizobium calcicola</name>
    <dbReference type="NCBI Taxonomy" id="1300310"/>
    <lineage>
        <taxon>Bacteria</taxon>
        <taxon>Pseudomonadati</taxon>
        <taxon>Pseudomonadota</taxon>
        <taxon>Alphaproteobacteria</taxon>
        <taxon>Hyphomicrobiales</taxon>
        <taxon>Phyllobacteriaceae</taxon>
        <taxon>Mesorhizobium</taxon>
    </lineage>
</organism>
<proteinExistence type="predicted"/>
<dbReference type="Proteomes" id="UP001597349">
    <property type="component" value="Unassembled WGS sequence"/>
</dbReference>
<reference evidence="2" key="1">
    <citation type="journal article" date="2019" name="Int. J. Syst. Evol. Microbiol.">
        <title>The Global Catalogue of Microorganisms (GCM) 10K type strain sequencing project: providing services to taxonomists for standard genome sequencing and annotation.</title>
        <authorList>
            <consortium name="The Broad Institute Genomics Platform"/>
            <consortium name="The Broad Institute Genome Sequencing Center for Infectious Disease"/>
            <person name="Wu L."/>
            <person name="Ma J."/>
        </authorList>
    </citation>
    <scope>NUCLEOTIDE SEQUENCE [LARGE SCALE GENOMIC DNA]</scope>
    <source>
        <strain evidence="2">CGMCC 1.16226</strain>
    </source>
</reference>
<dbReference type="RefSeq" id="WP_379020572.1">
    <property type="nucleotide sequence ID" value="NZ_JBHUGY010000027.1"/>
</dbReference>
<evidence type="ECO:0000313" key="1">
    <source>
        <dbReference type="EMBL" id="MFD2054745.1"/>
    </source>
</evidence>
<accession>A0ABW4WE37</accession>